<name>X1IIY4_9ZZZZ</name>
<evidence type="ECO:0008006" key="3">
    <source>
        <dbReference type="Google" id="ProtNLM"/>
    </source>
</evidence>
<feature type="non-terminal residue" evidence="2">
    <location>
        <position position="55"/>
    </location>
</feature>
<dbReference type="AlphaFoldDB" id="X1IIY4"/>
<accession>X1IIY4</accession>
<feature type="region of interest" description="Disordered" evidence="1">
    <location>
        <begin position="35"/>
        <end position="55"/>
    </location>
</feature>
<evidence type="ECO:0000313" key="2">
    <source>
        <dbReference type="EMBL" id="GAH57503.1"/>
    </source>
</evidence>
<gene>
    <name evidence="2" type="ORF">S03H2_34664</name>
</gene>
<protein>
    <recommendedName>
        <fullName evidence="3">Secreted protein</fullName>
    </recommendedName>
</protein>
<proteinExistence type="predicted"/>
<reference evidence="2" key="1">
    <citation type="journal article" date="2014" name="Front. Microbiol.">
        <title>High frequency of phylogenetically diverse reductive dehalogenase-homologous genes in deep subseafloor sedimentary metagenomes.</title>
        <authorList>
            <person name="Kawai M."/>
            <person name="Futagami T."/>
            <person name="Toyoda A."/>
            <person name="Takaki Y."/>
            <person name="Nishi S."/>
            <person name="Hori S."/>
            <person name="Arai W."/>
            <person name="Tsubouchi T."/>
            <person name="Morono Y."/>
            <person name="Uchiyama I."/>
            <person name="Ito T."/>
            <person name="Fujiyama A."/>
            <person name="Inagaki F."/>
            <person name="Takami H."/>
        </authorList>
    </citation>
    <scope>NUCLEOTIDE SEQUENCE</scope>
    <source>
        <strain evidence="2">Expedition CK06-06</strain>
    </source>
</reference>
<sequence>MTDKRLGRKIATMIALAGLGVSLAACVSDLGAATGDNSTTHQMRYYGGPKSPMWP</sequence>
<organism evidence="2">
    <name type="scientific">marine sediment metagenome</name>
    <dbReference type="NCBI Taxonomy" id="412755"/>
    <lineage>
        <taxon>unclassified sequences</taxon>
        <taxon>metagenomes</taxon>
        <taxon>ecological metagenomes</taxon>
    </lineage>
</organism>
<comment type="caution">
    <text evidence="2">The sequence shown here is derived from an EMBL/GenBank/DDBJ whole genome shotgun (WGS) entry which is preliminary data.</text>
</comment>
<evidence type="ECO:0000256" key="1">
    <source>
        <dbReference type="SAM" id="MobiDB-lite"/>
    </source>
</evidence>
<dbReference type="PROSITE" id="PS51257">
    <property type="entry name" value="PROKAR_LIPOPROTEIN"/>
    <property type="match status" value="1"/>
</dbReference>
<dbReference type="EMBL" id="BARU01021169">
    <property type="protein sequence ID" value="GAH57503.1"/>
    <property type="molecule type" value="Genomic_DNA"/>
</dbReference>